<gene>
    <name evidence="5" type="primary">abc-f</name>
    <name evidence="5" type="ORF">PRVXT_002203</name>
</gene>
<dbReference type="GO" id="GO:0005524">
    <property type="term" value="F:ATP binding"/>
    <property type="evidence" value="ECO:0007669"/>
    <property type="project" value="UniProtKB-KW"/>
</dbReference>
<dbReference type="InterPro" id="IPR017871">
    <property type="entry name" value="ABC_transporter-like_CS"/>
</dbReference>
<feature type="domain" description="ABC transporter" evidence="4">
    <location>
        <begin position="4"/>
        <end position="250"/>
    </location>
</feature>
<dbReference type="AlphaFoldDB" id="A0AAU7VJG3"/>
<dbReference type="Gene3D" id="3.40.50.300">
    <property type="entry name" value="P-loop containing nucleotide triphosphate hydrolases"/>
    <property type="match status" value="2"/>
</dbReference>
<dbReference type="InterPro" id="IPR051309">
    <property type="entry name" value="ABCF_ATPase"/>
</dbReference>
<dbReference type="PANTHER" id="PTHR42855:SF2">
    <property type="entry name" value="DRUG RESISTANCE ABC TRANSPORTER,ATP-BINDING PROTEIN"/>
    <property type="match status" value="1"/>
</dbReference>
<dbReference type="PROSITE" id="PS50889">
    <property type="entry name" value="S4"/>
    <property type="match status" value="1"/>
</dbReference>
<sequence length="525" mass="60850">MSTIEIQNMSFYYSKFYKEIFKDVNLKLHSSWKLGLVGRNGRGKTTLLNLINNDLQPSTGKIKVPLNTEKFPFAYKENYTKTIDIVKENIANYHQLENIMTKCVNNWNKENSRLYGNVIEKYENLNGYSINSMIEREFNYIGLAPDTLYRDFKSLSGGEKQKALLVSLFLKKNSFLLIDEPTNHLDLKGRKNLSRYLSQKNGFIVVSHDRNFLDGCIDHVLSINKETIYLEKGNFSSWIYNKNIKEGFETRTKKNIEKQVKILEESANKNRRWSADKEKEKIGCRGNKGAIGSVAARLMKRSISIERRTNQMLKEKKNLLKNYETAKELYLSQSKLEEDLYIATKDLSFCYGDKKIIDKLNFKVFKGDRLWVKGKNGCGKTTLLKIISGDLKGTAGKIEKNSFLNISVGNQNLKWTQGSLNNLLIQSKISKNKFRNILSYFDLGEEYFDRPIETFSQGELKKIDITRALCTDNHLFIWDEPLNFMDILFRTQLEEAILKFKPTIIFVEHDETFGKSVANKILSLR</sequence>
<dbReference type="NCBIfam" id="NF000355">
    <property type="entry name" value="ribo_prot_ABC_F"/>
    <property type="match status" value="1"/>
</dbReference>
<accession>A0AAU7VJG3</accession>
<dbReference type="SUPFAM" id="SSF52540">
    <property type="entry name" value="P-loop containing nucleoside triphosphate hydrolases"/>
    <property type="match status" value="2"/>
</dbReference>
<keyword evidence="2" id="KW-0067">ATP-binding</keyword>
<keyword evidence="3" id="KW-0694">RNA-binding</keyword>
<dbReference type="PANTHER" id="PTHR42855">
    <property type="entry name" value="ABC TRANSPORTER ATP-BINDING SUBUNIT"/>
    <property type="match status" value="1"/>
</dbReference>
<organism evidence="5">
    <name type="scientific">Proteinivorax tanatarense</name>
    <dbReference type="NCBI Taxonomy" id="1260629"/>
    <lineage>
        <taxon>Bacteria</taxon>
        <taxon>Bacillati</taxon>
        <taxon>Bacillota</taxon>
        <taxon>Clostridia</taxon>
        <taxon>Eubacteriales</taxon>
        <taxon>Proteinivoracaceae</taxon>
        <taxon>Proteinivorax</taxon>
    </lineage>
</organism>
<dbReference type="RefSeq" id="WP_350342935.1">
    <property type="nucleotide sequence ID" value="NZ_CP158367.1"/>
</dbReference>
<proteinExistence type="predicted"/>
<dbReference type="PROSITE" id="PS00211">
    <property type="entry name" value="ABC_TRANSPORTER_1"/>
    <property type="match status" value="1"/>
</dbReference>
<keyword evidence="1" id="KW-0547">Nucleotide-binding</keyword>
<evidence type="ECO:0000259" key="4">
    <source>
        <dbReference type="PROSITE" id="PS50893"/>
    </source>
</evidence>
<evidence type="ECO:0000313" key="5">
    <source>
        <dbReference type="EMBL" id="XBX74177.1"/>
    </source>
</evidence>
<feature type="domain" description="ABC transporter" evidence="4">
    <location>
        <begin position="342"/>
        <end position="525"/>
    </location>
</feature>
<dbReference type="FunFam" id="3.40.50.300:FF:000011">
    <property type="entry name" value="Putative ABC transporter ATP-binding component"/>
    <property type="match status" value="1"/>
</dbReference>
<dbReference type="CDD" id="cd03221">
    <property type="entry name" value="ABCF_EF-3"/>
    <property type="match status" value="2"/>
</dbReference>
<evidence type="ECO:0000256" key="1">
    <source>
        <dbReference type="ARBA" id="ARBA00022741"/>
    </source>
</evidence>
<protein>
    <submittedName>
        <fullName evidence="5">ABC-F type ribosomal protection protein</fullName>
    </submittedName>
</protein>
<dbReference type="GO" id="GO:0016887">
    <property type="term" value="F:ATP hydrolysis activity"/>
    <property type="evidence" value="ECO:0007669"/>
    <property type="project" value="InterPro"/>
</dbReference>
<evidence type="ECO:0000256" key="2">
    <source>
        <dbReference type="ARBA" id="ARBA00022840"/>
    </source>
</evidence>
<name>A0AAU7VJG3_9FIRM</name>
<dbReference type="Pfam" id="PF00005">
    <property type="entry name" value="ABC_tran"/>
    <property type="match status" value="2"/>
</dbReference>
<dbReference type="InterPro" id="IPR003439">
    <property type="entry name" value="ABC_transporter-like_ATP-bd"/>
</dbReference>
<reference evidence="5" key="2">
    <citation type="submission" date="2024-06" db="EMBL/GenBank/DDBJ databases">
        <authorList>
            <person name="Petrova K.O."/>
            <person name="Toshchakov S.V."/>
            <person name="Boltjanskaja Y.V."/>
            <person name="Kevbrin V."/>
        </authorList>
    </citation>
    <scope>NUCLEOTIDE SEQUENCE</scope>
    <source>
        <strain evidence="5">Z-910T</strain>
    </source>
</reference>
<evidence type="ECO:0000256" key="3">
    <source>
        <dbReference type="PROSITE-ProRule" id="PRU00182"/>
    </source>
</evidence>
<dbReference type="SMART" id="SM00382">
    <property type="entry name" value="AAA"/>
    <property type="match status" value="2"/>
</dbReference>
<dbReference type="EMBL" id="CP158367">
    <property type="protein sequence ID" value="XBX74177.1"/>
    <property type="molecule type" value="Genomic_DNA"/>
</dbReference>
<dbReference type="InterPro" id="IPR027417">
    <property type="entry name" value="P-loop_NTPase"/>
</dbReference>
<dbReference type="GO" id="GO:0003723">
    <property type="term" value="F:RNA binding"/>
    <property type="evidence" value="ECO:0007669"/>
    <property type="project" value="UniProtKB-KW"/>
</dbReference>
<dbReference type="InterPro" id="IPR003593">
    <property type="entry name" value="AAA+_ATPase"/>
</dbReference>
<dbReference type="PROSITE" id="PS50893">
    <property type="entry name" value="ABC_TRANSPORTER_2"/>
    <property type="match status" value="2"/>
</dbReference>
<reference evidence="5" key="1">
    <citation type="journal article" date="2013" name="Extremophiles">
        <title>Proteinivorax tanatarense gen. nov., sp. nov., an anaerobic, haloalkaliphilic, proteolytic bacterium isolated from a decaying algal bloom, and proposal of Proteinivoraceae fam. nov.</title>
        <authorList>
            <person name="Kevbrin V."/>
            <person name="Boltyanskaya Y."/>
            <person name="Zhilina T."/>
            <person name="Kolganova T."/>
            <person name="Lavrentjeva E."/>
            <person name="Kuznetsov B."/>
        </authorList>
    </citation>
    <scope>NUCLEOTIDE SEQUENCE</scope>
    <source>
        <strain evidence="5">Z-910T</strain>
    </source>
</reference>